<protein>
    <submittedName>
        <fullName evidence="2">Uncharacterized protein</fullName>
    </submittedName>
</protein>
<dbReference type="Proteomes" id="UP000887561">
    <property type="component" value="Unplaced"/>
</dbReference>
<dbReference type="AlphaFoldDB" id="A0A915N4L7"/>
<accession>A0A915N4L7</accession>
<dbReference type="WBParaSite" id="scaffold6797_cov210.g11277">
    <property type="protein sequence ID" value="scaffold6797_cov210.g11277"/>
    <property type="gene ID" value="scaffold6797_cov210.g11277"/>
</dbReference>
<keyword evidence="1" id="KW-1185">Reference proteome</keyword>
<evidence type="ECO:0000313" key="1">
    <source>
        <dbReference type="Proteomes" id="UP000887561"/>
    </source>
</evidence>
<proteinExistence type="predicted"/>
<name>A0A915N4L7_MELJA</name>
<organism evidence="1 2">
    <name type="scientific">Meloidogyne javanica</name>
    <name type="common">Root-knot nematode worm</name>
    <dbReference type="NCBI Taxonomy" id="6303"/>
    <lineage>
        <taxon>Eukaryota</taxon>
        <taxon>Metazoa</taxon>
        <taxon>Ecdysozoa</taxon>
        <taxon>Nematoda</taxon>
        <taxon>Chromadorea</taxon>
        <taxon>Rhabditida</taxon>
        <taxon>Tylenchina</taxon>
        <taxon>Tylenchomorpha</taxon>
        <taxon>Tylenchoidea</taxon>
        <taxon>Meloidogynidae</taxon>
        <taxon>Meloidogyninae</taxon>
        <taxon>Meloidogyne</taxon>
        <taxon>Meloidogyne incognita group</taxon>
    </lineage>
</organism>
<evidence type="ECO:0000313" key="2">
    <source>
        <dbReference type="WBParaSite" id="scaffold6797_cov210.g11277"/>
    </source>
</evidence>
<sequence>MEEDNANDIIKWLFKDKTQVDCKGIVEMSGDGARKTKWEARLRGNLLALEAVDFTAEPILFVCERLEFWPSNKSQNGLSLRQNSKEFLMEFVGGDCVDKWAMQLGVCSHRVTQAEYEQALFSHYSHDSSKTGCSPPSPFSSFLLSQLAKEQTFNLFQSANIPNKKVVLKEAMYETRLSFLIPQEMIKLSLKWTSEMRDELLDKLWGIKNSTMLDTLHINKFLSNLTPQAIDQTDEGRFYRRKQTLIKLKRMIGELSRRIDIEWKINKNKGVNSADTIVVEIFAESRQIHEMLLDLINSFPNIYNLVDALSEGGLAQLQRKNADSVPRDTLSSQLDLLEAHFVSLNSKMAAAEKVDIKNEEKKQSCEENIKLSFHSTLDSLHHLG</sequence>
<reference evidence="2" key="1">
    <citation type="submission" date="2022-11" db="UniProtKB">
        <authorList>
            <consortium name="WormBaseParasite"/>
        </authorList>
    </citation>
    <scope>IDENTIFICATION</scope>
</reference>